<evidence type="ECO:0000259" key="1">
    <source>
        <dbReference type="Pfam" id="PF09204"/>
    </source>
</evidence>
<dbReference type="AlphaFoldDB" id="A0AA41H6X1"/>
<evidence type="ECO:0000313" key="5">
    <source>
        <dbReference type="Proteomes" id="UP001162889"/>
    </source>
</evidence>
<evidence type="ECO:0000313" key="4">
    <source>
        <dbReference type="Proteomes" id="UP001155901"/>
    </source>
</evidence>
<reference evidence="2" key="1">
    <citation type="submission" date="2021-07" db="EMBL/GenBank/DDBJ databases">
        <title>Characterization of violacein-producing bacteria and related species.</title>
        <authorList>
            <person name="Wilson H.S."/>
            <person name="De Leon M.E."/>
        </authorList>
    </citation>
    <scope>NUCLEOTIDE SEQUENCE</scope>
    <source>
        <strain evidence="2">HSC-15S17</strain>
    </source>
</reference>
<dbReference type="Proteomes" id="UP001162889">
    <property type="component" value="Unassembled WGS sequence"/>
</dbReference>
<dbReference type="RefSeq" id="WP_217941117.1">
    <property type="nucleotide sequence ID" value="NZ_JAHTGR010000002.1"/>
</dbReference>
<organism evidence="2 4">
    <name type="scientific">Duganella violaceipulchra</name>
    <dbReference type="NCBI Taxonomy" id="2849652"/>
    <lineage>
        <taxon>Bacteria</taxon>
        <taxon>Pseudomonadati</taxon>
        <taxon>Pseudomonadota</taxon>
        <taxon>Betaproteobacteria</taxon>
        <taxon>Burkholderiales</taxon>
        <taxon>Oxalobacteraceae</taxon>
        <taxon>Telluria group</taxon>
        <taxon>Duganella</taxon>
    </lineage>
</organism>
<keyword evidence="5" id="KW-1185">Reference proteome</keyword>
<evidence type="ECO:0000313" key="2">
    <source>
        <dbReference type="EMBL" id="MBV6320450.1"/>
    </source>
</evidence>
<accession>A0AA41H6X1</accession>
<dbReference type="Pfam" id="PF09204">
    <property type="entry name" value="Colicin_immun"/>
    <property type="match status" value="1"/>
</dbReference>
<dbReference type="InterPro" id="IPR015287">
    <property type="entry name" value="Colicin_D_immunity_dom"/>
</dbReference>
<comment type="caution">
    <text evidence="2">The sequence shown here is derived from an EMBL/GenBank/DDBJ whole genome shotgun (WGS) entry which is preliminary data.</text>
</comment>
<dbReference type="GO" id="GO:0030153">
    <property type="term" value="P:bacteriocin immunity"/>
    <property type="evidence" value="ECO:0007669"/>
    <property type="project" value="InterPro"/>
</dbReference>
<name>A0AA41H6X1_9BURK</name>
<gene>
    <name evidence="2" type="ORF">KVP70_05840</name>
    <name evidence="3" type="ORF">L1274_006045</name>
</gene>
<sequence length="99" mass="11617">MNNAFEMYCELLERFLAHKLSIQEFSVAFMERFQAETEQLDEPLFLLLDELFGDVDSTTDDPELLAKNPDFYLDKKGLETKAGDILRRMRAWRAHRVTA</sequence>
<evidence type="ECO:0000313" key="3">
    <source>
        <dbReference type="EMBL" id="MCP2012285.1"/>
    </source>
</evidence>
<dbReference type="EMBL" id="JALJZU010000016">
    <property type="protein sequence ID" value="MCP2012285.1"/>
    <property type="molecule type" value="Genomic_DNA"/>
</dbReference>
<protein>
    <recommendedName>
        <fullName evidence="1">Colicin D immunity protein domain-containing protein</fullName>
    </recommendedName>
</protein>
<reference evidence="3" key="2">
    <citation type="submission" date="2022-03" db="EMBL/GenBank/DDBJ databases">
        <title>Genome Encyclopedia of Bacteria and Archaea VI: Functional Genomics of Type Strains.</title>
        <authorList>
            <person name="Whitman W."/>
        </authorList>
    </citation>
    <scope>NUCLEOTIDE SEQUENCE</scope>
    <source>
        <strain evidence="3">HSC-15S17</strain>
    </source>
</reference>
<dbReference type="GO" id="GO:0015643">
    <property type="term" value="F:toxic substance binding"/>
    <property type="evidence" value="ECO:0007669"/>
    <property type="project" value="InterPro"/>
</dbReference>
<feature type="domain" description="Colicin D immunity protein" evidence="1">
    <location>
        <begin position="7"/>
        <end position="88"/>
    </location>
</feature>
<dbReference type="Proteomes" id="UP001155901">
    <property type="component" value="Unassembled WGS sequence"/>
</dbReference>
<dbReference type="EMBL" id="JAHTGR010000002">
    <property type="protein sequence ID" value="MBV6320450.1"/>
    <property type="molecule type" value="Genomic_DNA"/>
</dbReference>
<proteinExistence type="predicted"/>